<dbReference type="InterPro" id="IPR020867">
    <property type="entry name" value="THF_DH/CycHdrlase_CS"/>
</dbReference>
<keyword evidence="8 12" id="KW-0560">Oxidoreductase</keyword>
<keyword evidence="7 12" id="KW-0521">NADP</keyword>
<protein>
    <recommendedName>
        <fullName evidence="12">Bifunctional protein FolD</fullName>
    </recommendedName>
    <domain>
        <recommendedName>
            <fullName evidence="12">Methylenetetrahydrofolate dehydrogenase</fullName>
            <ecNumber evidence="12">1.5.1.5</ecNumber>
        </recommendedName>
    </domain>
    <domain>
        <recommendedName>
            <fullName evidence="12">Methenyltetrahydrofolate cyclohydrolase</fullName>
            <ecNumber evidence="12">3.5.4.9</ecNumber>
        </recommendedName>
    </domain>
</protein>
<feature type="binding site" evidence="12">
    <location>
        <position position="231"/>
    </location>
    <ligand>
        <name>NADP(+)</name>
        <dbReference type="ChEBI" id="CHEBI:58349"/>
    </ligand>
</feature>
<dbReference type="InterPro" id="IPR036291">
    <property type="entry name" value="NAD(P)-bd_dom_sf"/>
</dbReference>
<dbReference type="OrthoDB" id="9803580at2"/>
<dbReference type="RefSeq" id="WP_033084140.1">
    <property type="nucleotide sequence ID" value="NZ_JQEC01000068.1"/>
</dbReference>
<dbReference type="GO" id="GO:0009086">
    <property type="term" value="P:methionine biosynthetic process"/>
    <property type="evidence" value="ECO:0007669"/>
    <property type="project" value="UniProtKB-KW"/>
</dbReference>
<evidence type="ECO:0000256" key="3">
    <source>
        <dbReference type="ARBA" id="ARBA00022563"/>
    </source>
</evidence>
<evidence type="ECO:0000313" key="16">
    <source>
        <dbReference type="Proteomes" id="UP000029868"/>
    </source>
</evidence>
<dbReference type="AlphaFoldDB" id="A0A099KBW0"/>
<dbReference type="PANTHER" id="PTHR48099">
    <property type="entry name" value="C-1-TETRAHYDROFOLATE SYNTHASE, CYTOPLASMIC-RELATED"/>
    <property type="match status" value="1"/>
</dbReference>
<feature type="domain" description="Tetrahydrofolate dehydrogenase/cyclohydrolase NAD(P)-binding" evidence="14">
    <location>
        <begin position="138"/>
        <end position="285"/>
    </location>
</feature>
<dbReference type="UniPathway" id="UPA00193"/>
<dbReference type="Pfam" id="PF00763">
    <property type="entry name" value="THF_DHG_CYH"/>
    <property type="match status" value="1"/>
</dbReference>
<name>A0A099KBW0_COLPS</name>
<evidence type="ECO:0000256" key="12">
    <source>
        <dbReference type="HAMAP-Rule" id="MF_01576"/>
    </source>
</evidence>
<evidence type="ECO:0000256" key="11">
    <source>
        <dbReference type="ARBA" id="ARBA00023268"/>
    </source>
</evidence>
<dbReference type="PROSITE" id="PS00766">
    <property type="entry name" value="THF_DHG_CYH_1"/>
    <property type="match status" value="1"/>
</dbReference>
<evidence type="ECO:0000256" key="9">
    <source>
        <dbReference type="ARBA" id="ARBA00023102"/>
    </source>
</evidence>
<sequence>MIIDGKQAAADLRKTLAIEVAQLKKEKNITPGLTVVLVGEDPASQVYVRNKVKQTREVGMLSNEIKLSAETTQAQLLEQLERLNNDNFVHGILVQLPLPKHIDESVIIAAISPHKDVDGFHAMNSGRLLNGEKGALVPCTPQGCIILAKKHLGDDLSGQHAVVIGRSNIVGKPVALLLLQENCTVTIAHSRTKNLAEVCRQADILIAAVGRPNFVQASWVKSGATVIDVGINRIEDDNGKGKLVGDVDFTAVESVCGAITPVPGGVGPMTIACLLKNTIEAAKANT</sequence>
<dbReference type="Pfam" id="PF02882">
    <property type="entry name" value="THF_DHG_CYH_C"/>
    <property type="match status" value="1"/>
</dbReference>
<feature type="domain" description="Tetrahydrofolate dehydrogenase/cyclohydrolase catalytic" evidence="13">
    <location>
        <begin position="3"/>
        <end position="118"/>
    </location>
</feature>
<gene>
    <name evidence="12" type="primary">folD</name>
    <name evidence="15" type="ORF">GAB14E_4218</name>
</gene>
<dbReference type="NCBIfam" id="NF010785">
    <property type="entry name" value="PRK14188.1"/>
    <property type="match status" value="1"/>
</dbReference>
<feature type="binding site" evidence="12">
    <location>
        <begin position="165"/>
        <end position="167"/>
    </location>
    <ligand>
        <name>NADP(+)</name>
        <dbReference type="ChEBI" id="CHEBI:58349"/>
    </ligand>
</feature>
<dbReference type="HAMAP" id="MF_01576">
    <property type="entry name" value="THF_DHG_CYH"/>
    <property type="match status" value="1"/>
</dbReference>
<evidence type="ECO:0000256" key="4">
    <source>
        <dbReference type="ARBA" id="ARBA00022605"/>
    </source>
</evidence>
<keyword evidence="3 12" id="KW-0554">One-carbon metabolism</keyword>
<dbReference type="SUPFAM" id="SSF51735">
    <property type="entry name" value="NAD(P)-binding Rossmann-fold domains"/>
    <property type="match status" value="1"/>
</dbReference>
<comment type="subunit">
    <text evidence="2 12">Homodimer.</text>
</comment>
<keyword evidence="9 12" id="KW-0368">Histidine biosynthesis</keyword>
<evidence type="ECO:0000256" key="8">
    <source>
        <dbReference type="ARBA" id="ARBA00023002"/>
    </source>
</evidence>
<dbReference type="EC" id="3.5.4.9" evidence="12"/>
<dbReference type="FunFam" id="3.40.50.720:FF:000006">
    <property type="entry name" value="Bifunctional protein FolD"/>
    <property type="match status" value="1"/>
</dbReference>
<dbReference type="PATRIC" id="fig|28229.3.peg.4192"/>
<proteinExistence type="inferred from homology"/>
<dbReference type="CDD" id="cd01080">
    <property type="entry name" value="NAD_bind_m-THF_DH_Cyclohyd"/>
    <property type="match status" value="1"/>
</dbReference>
<dbReference type="GO" id="GO:0004477">
    <property type="term" value="F:methenyltetrahydrofolate cyclohydrolase activity"/>
    <property type="evidence" value="ECO:0007669"/>
    <property type="project" value="UniProtKB-UniRule"/>
</dbReference>
<evidence type="ECO:0000256" key="10">
    <source>
        <dbReference type="ARBA" id="ARBA00023167"/>
    </source>
</evidence>
<dbReference type="FunFam" id="3.40.50.10860:FF:000005">
    <property type="entry name" value="C-1-tetrahydrofolate synthase, cytoplasmic, putative"/>
    <property type="match status" value="1"/>
</dbReference>
<evidence type="ECO:0000256" key="5">
    <source>
        <dbReference type="ARBA" id="ARBA00022755"/>
    </source>
</evidence>
<dbReference type="GO" id="GO:0004488">
    <property type="term" value="F:methylenetetrahydrofolate dehydrogenase (NADP+) activity"/>
    <property type="evidence" value="ECO:0007669"/>
    <property type="project" value="UniProtKB-UniRule"/>
</dbReference>
<comment type="caution">
    <text evidence="15">The sequence shown here is derived from an EMBL/GenBank/DDBJ whole genome shotgun (WGS) entry which is preliminary data.</text>
</comment>
<dbReference type="GO" id="GO:0035999">
    <property type="term" value="P:tetrahydrofolate interconversion"/>
    <property type="evidence" value="ECO:0007669"/>
    <property type="project" value="UniProtKB-UniRule"/>
</dbReference>
<comment type="catalytic activity">
    <reaction evidence="12">
        <text>(6R)-5,10-methylene-5,6,7,8-tetrahydrofolate + NADP(+) = (6R)-5,10-methenyltetrahydrofolate + NADPH</text>
        <dbReference type="Rhea" id="RHEA:22812"/>
        <dbReference type="ChEBI" id="CHEBI:15636"/>
        <dbReference type="ChEBI" id="CHEBI:57455"/>
        <dbReference type="ChEBI" id="CHEBI:57783"/>
        <dbReference type="ChEBI" id="CHEBI:58349"/>
        <dbReference type="EC" id="1.5.1.5"/>
    </reaction>
</comment>
<evidence type="ECO:0000256" key="1">
    <source>
        <dbReference type="ARBA" id="ARBA00004777"/>
    </source>
</evidence>
<dbReference type="PANTHER" id="PTHR48099:SF5">
    <property type="entry name" value="C-1-TETRAHYDROFOLATE SYNTHASE, CYTOPLASMIC"/>
    <property type="match status" value="1"/>
</dbReference>
<dbReference type="GO" id="GO:0000105">
    <property type="term" value="P:L-histidine biosynthetic process"/>
    <property type="evidence" value="ECO:0007669"/>
    <property type="project" value="UniProtKB-KW"/>
</dbReference>
<dbReference type="InterPro" id="IPR020631">
    <property type="entry name" value="THF_DH/CycHdrlase_NAD-bd_dom"/>
</dbReference>
<dbReference type="EMBL" id="JQEC01000068">
    <property type="protein sequence ID" value="KGJ88189.1"/>
    <property type="molecule type" value="Genomic_DNA"/>
</dbReference>
<comment type="function">
    <text evidence="12">Catalyzes the oxidation of 5,10-methylenetetrahydrofolate to 5,10-methenyltetrahydrofolate and then the hydrolysis of 5,10-methenyltetrahydrofolate to 10-formyltetrahydrofolate.</text>
</comment>
<evidence type="ECO:0000259" key="14">
    <source>
        <dbReference type="Pfam" id="PF02882"/>
    </source>
</evidence>
<evidence type="ECO:0000259" key="13">
    <source>
        <dbReference type="Pfam" id="PF00763"/>
    </source>
</evidence>
<dbReference type="GO" id="GO:0005829">
    <property type="term" value="C:cytosol"/>
    <property type="evidence" value="ECO:0007669"/>
    <property type="project" value="TreeGrafter"/>
</dbReference>
<dbReference type="Gene3D" id="3.40.50.10860">
    <property type="entry name" value="Leucine Dehydrogenase, chain A, domain 1"/>
    <property type="match status" value="1"/>
</dbReference>
<dbReference type="Gene3D" id="3.40.50.720">
    <property type="entry name" value="NAD(P)-binding Rossmann-like Domain"/>
    <property type="match status" value="1"/>
</dbReference>
<keyword evidence="11 12" id="KW-0511">Multifunctional enzyme</keyword>
<dbReference type="InterPro" id="IPR020630">
    <property type="entry name" value="THF_DH/CycHdrlase_cat_dom"/>
</dbReference>
<reference evidence="15 16" key="1">
    <citation type="submission" date="2014-08" db="EMBL/GenBank/DDBJ databases">
        <title>Genomic and Phenotypic Diversity of Colwellia psychrerythraea strains from Disparate Marine Basins.</title>
        <authorList>
            <person name="Techtmann S.M."/>
            <person name="Stelling S.C."/>
            <person name="Utturkar S.M."/>
            <person name="Alshibli N."/>
            <person name="Harris A."/>
            <person name="Brown S.D."/>
            <person name="Hazen T.C."/>
        </authorList>
    </citation>
    <scope>NUCLEOTIDE SEQUENCE [LARGE SCALE GENOMIC DNA]</scope>
    <source>
        <strain evidence="15 16">GAB14E</strain>
    </source>
</reference>
<dbReference type="PROSITE" id="PS00767">
    <property type="entry name" value="THF_DHG_CYH_2"/>
    <property type="match status" value="1"/>
</dbReference>
<organism evidence="15 16">
    <name type="scientific">Colwellia psychrerythraea</name>
    <name type="common">Vibrio psychroerythus</name>
    <dbReference type="NCBI Taxonomy" id="28229"/>
    <lineage>
        <taxon>Bacteria</taxon>
        <taxon>Pseudomonadati</taxon>
        <taxon>Pseudomonadota</taxon>
        <taxon>Gammaproteobacteria</taxon>
        <taxon>Alteromonadales</taxon>
        <taxon>Colwelliaceae</taxon>
        <taxon>Colwellia</taxon>
    </lineage>
</organism>
<keyword evidence="4 12" id="KW-0028">Amino-acid biosynthesis</keyword>
<evidence type="ECO:0000256" key="6">
    <source>
        <dbReference type="ARBA" id="ARBA00022801"/>
    </source>
</evidence>
<comment type="pathway">
    <text evidence="1 12">One-carbon metabolism; tetrahydrofolate interconversion.</text>
</comment>
<dbReference type="NCBIfam" id="NF010783">
    <property type="entry name" value="PRK14186.1"/>
    <property type="match status" value="1"/>
</dbReference>
<dbReference type="InterPro" id="IPR000672">
    <property type="entry name" value="THF_DH/CycHdrlase"/>
</dbReference>
<evidence type="ECO:0000313" key="15">
    <source>
        <dbReference type="EMBL" id="KGJ88189.1"/>
    </source>
</evidence>
<accession>A0A099KBW0</accession>
<dbReference type="InterPro" id="IPR046346">
    <property type="entry name" value="Aminoacid_DH-like_N_sf"/>
</dbReference>
<dbReference type="PRINTS" id="PR00085">
    <property type="entry name" value="THFDHDRGNASE"/>
</dbReference>
<evidence type="ECO:0000256" key="2">
    <source>
        <dbReference type="ARBA" id="ARBA00011738"/>
    </source>
</evidence>
<comment type="similarity">
    <text evidence="12">Belongs to the tetrahydrofolate dehydrogenase/cyclohydrolase family.</text>
</comment>
<comment type="caution">
    <text evidence="12">Lacks conserved residue(s) required for the propagation of feature annotation.</text>
</comment>
<comment type="catalytic activity">
    <reaction evidence="12">
        <text>(6R)-5,10-methenyltetrahydrofolate + H2O = (6R)-10-formyltetrahydrofolate + H(+)</text>
        <dbReference type="Rhea" id="RHEA:23700"/>
        <dbReference type="ChEBI" id="CHEBI:15377"/>
        <dbReference type="ChEBI" id="CHEBI:15378"/>
        <dbReference type="ChEBI" id="CHEBI:57455"/>
        <dbReference type="ChEBI" id="CHEBI:195366"/>
        <dbReference type="EC" id="3.5.4.9"/>
    </reaction>
</comment>
<dbReference type="SUPFAM" id="SSF53223">
    <property type="entry name" value="Aminoacid dehydrogenase-like, N-terminal domain"/>
    <property type="match status" value="1"/>
</dbReference>
<evidence type="ECO:0000256" key="7">
    <source>
        <dbReference type="ARBA" id="ARBA00022857"/>
    </source>
</evidence>
<keyword evidence="10 12" id="KW-0486">Methionine biosynthesis</keyword>
<keyword evidence="6 12" id="KW-0378">Hydrolase</keyword>
<dbReference type="Proteomes" id="UP000029868">
    <property type="component" value="Unassembled WGS sequence"/>
</dbReference>
<keyword evidence="5 12" id="KW-0658">Purine biosynthesis</keyword>
<dbReference type="EC" id="1.5.1.5" evidence="12"/>
<dbReference type="GO" id="GO:0006164">
    <property type="term" value="P:purine nucleotide biosynthetic process"/>
    <property type="evidence" value="ECO:0007669"/>
    <property type="project" value="UniProtKB-KW"/>
</dbReference>